<dbReference type="CDD" id="cd02440">
    <property type="entry name" value="AdoMet_MTases"/>
    <property type="match status" value="1"/>
</dbReference>
<dbReference type="InterPro" id="IPR029063">
    <property type="entry name" value="SAM-dependent_MTases_sf"/>
</dbReference>
<proteinExistence type="inferred from homology"/>
<dbReference type="EMBL" id="JAQQWL010000013">
    <property type="protein sequence ID" value="KAK8043084.1"/>
    <property type="molecule type" value="Genomic_DNA"/>
</dbReference>
<keyword evidence="4" id="KW-1185">Reference proteome</keyword>
<comment type="caution">
    <text evidence="3">The sequence shown here is derived from an EMBL/GenBank/DDBJ whole genome shotgun (WGS) entry which is preliminary data.</text>
</comment>
<evidence type="ECO:0000256" key="1">
    <source>
        <dbReference type="ARBA" id="ARBA00038158"/>
    </source>
</evidence>
<evidence type="ECO:0000256" key="2">
    <source>
        <dbReference type="SAM" id="MobiDB-lite"/>
    </source>
</evidence>
<feature type="region of interest" description="Disordered" evidence="2">
    <location>
        <begin position="355"/>
        <end position="386"/>
    </location>
</feature>
<comment type="similarity">
    <text evidence="1">Belongs to the methyltransferase superfamily. LaeA methyltransferase family.</text>
</comment>
<organism evidence="3 4">
    <name type="scientific">Apiospora phragmitis</name>
    <dbReference type="NCBI Taxonomy" id="2905665"/>
    <lineage>
        <taxon>Eukaryota</taxon>
        <taxon>Fungi</taxon>
        <taxon>Dikarya</taxon>
        <taxon>Ascomycota</taxon>
        <taxon>Pezizomycotina</taxon>
        <taxon>Sordariomycetes</taxon>
        <taxon>Xylariomycetidae</taxon>
        <taxon>Amphisphaeriales</taxon>
        <taxon>Apiosporaceae</taxon>
        <taxon>Apiospora</taxon>
    </lineage>
</organism>
<dbReference type="PANTHER" id="PTHR43591">
    <property type="entry name" value="METHYLTRANSFERASE"/>
    <property type="match status" value="1"/>
</dbReference>
<sequence>MADTTAGSSNVDMNSAKPLYTLNHTNEVETNRLDSNHYNLYLPMQGGHAVPPHIKAHLESIKGGARVIDVGTGTGCFLTTLAEQVPSTKQLDGFDPDTSKFPAADTLPKNVRLMGGDATQPFPEEMNMSGSYDLVHARLQFFSWRKDEWPRVIQAMVALLKPGGHLLWHEGGWHGWQTIPPSLAFDEYLGHEIKRTMALGREPIPAFKLPGWFKDAGLRDINKEVFNVLQDEKIQRLGADVLYTVCYQSALGVADQGDTPGLATRERVHELFRQIKADFDAGLVGQEFRWVWGRKPLVGEGVEGPPTPAASSTYEVSAGMAGLRLGKDEASATPRTHKRKSSLFAWVKDALALNGGSKGKDASSNKSAEAEPAPAATAAPTTTTTA</sequence>
<dbReference type="SUPFAM" id="SSF53335">
    <property type="entry name" value="S-adenosyl-L-methionine-dependent methyltransferases"/>
    <property type="match status" value="1"/>
</dbReference>
<dbReference type="RefSeq" id="XP_066709937.1">
    <property type="nucleotide sequence ID" value="XM_066864976.1"/>
</dbReference>
<dbReference type="Pfam" id="PF13489">
    <property type="entry name" value="Methyltransf_23"/>
    <property type="match status" value="1"/>
</dbReference>
<dbReference type="Proteomes" id="UP001480595">
    <property type="component" value="Unassembled WGS sequence"/>
</dbReference>
<protein>
    <recommendedName>
        <fullName evidence="5">S-adenosyl-L-methionine-dependent methyltransferase</fullName>
    </recommendedName>
</protein>
<feature type="compositionally biased region" description="Low complexity" evidence="2">
    <location>
        <begin position="370"/>
        <end position="386"/>
    </location>
</feature>
<dbReference type="GeneID" id="92098039"/>
<evidence type="ECO:0000313" key="4">
    <source>
        <dbReference type="Proteomes" id="UP001480595"/>
    </source>
</evidence>
<dbReference type="Gene3D" id="3.40.50.150">
    <property type="entry name" value="Vaccinia Virus protein VP39"/>
    <property type="match status" value="1"/>
</dbReference>
<accession>A0ABR1TBB1</accession>
<evidence type="ECO:0008006" key="5">
    <source>
        <dbReference type="Google" id="ProtNLM"/>
    </source>
</evidence>
<reference evidence="3 4" key="1">
    <citation type="submission" date="2023-01" db="EMBL/GenBank/DDBJ databases">
        <title>Analysis of 21 Apiospora genomes using comparative genomics revels a genus with tremendous synthesis potential of carbohydrate active enzymes and secondary metabolites.</title>
        <authorList>
            <person name="Sorensen T."/>
        </authorList>
    </citation>
    <scope>NUCLEOTIDE SEQUENCE [LARGE SCALE GENOMIC DNA]</scope>
    <source>
        <strain evidence="3 4">CBS 135458</strain>
    </source>
</reference>
<name>A0ABR1TBB1_9PEZI</name>
<evidence type="ECO:0000313" key="3">
    <source>
        <dbReference type="EMBL" id="KAK8043084.1"/>
    </source>
</evidence>
<dbReference type="PANTHER" id="PTHR43591:SF110">
    <property type="entry name" value="RHODANESE DOMAIN-CONTAINING PROTEIN"/>
    <property type="match status" value="1"/>
</dbReference>
<gene>
    <name evidence="3" type="ORF">PG994_013567</name>
</gene>